<feature type="domain" description="Putative zinc-finger" evidence="2">
    <location>
        <begin position="14"/>
        <end position="38"/>
    </location>
</feature>
<reference evidence="3 4" key="1">
    <citation type="submission" date="2019-02" db="EMBL/GenBank/DDBJ databases">
        <title>Deep-cultivation of Planctomycetes and their phenomic and genomic characterization uncovers novel biology.</title>
        <authorList>
            <person name="Wiegand S."/>
            <person name="Jogler M."/>
            <person name="Boedeker C."/>
            <person name="Pinto D."/>
            <person name="Vollmers J."/>
            <person name="Rivas-Marin E."/>
            <person name="Kohn T."/>
            <person name="Peeters S.H."/>
            <person name="Heuer A."/>
            <person name="Rast P."/>
            <person name="Oberbeckmann S."/>
            <person name="Bunk B."/>
            <person name="Jeske O."/>
            <person name="Meyerdierks A."/>
            <person name="Storesund J.E."/>
            <person name="Kallscheuer N."/>
            <person name="Luecker S."/>
            <person name="Lage O.M."/>
            <person name="Pohl T."/>
            <person name="Merkel B.J."/>
            <person name="Hornburger P."/>
            <person name="Mueller R.-W."/>
            <person name="Bruemmer F."/>
            <person name="Labrenz M."/>
            <person name="Spormann A.M."/>
            <person name="Op Den Camp H."/>
            <person name="Overmann J."/>
            <person name="Amann R."/>
            <person name="Jetten M.S.M."/>
            <person name="Mascher T."/>
            <person name="Medema M.H."/>
            <person name="Devos D.P."/>
            <person name="Kaster A.-K."/>
            <person name="Ovreas L."/>
            <person name="Rohde M."/>
            <person name="Galperin M.Y."/>
            <person name="Jogler C."/>
        </authorList>
    </citation>
    <scope>NUCLEOTIDE SEQUENCE [LARGE SCALE GENOMIC DNA]</scope>
    <source>
        <strain evidence="3 4">Pla111</strain>
    </source>
</reference>
<feature type="region of interest" description="Disordered" evidence="1">
    <location>
        <begin position="299"/>
        <end position="336"/>
    </location>
</feature>
<dbReference type="EMBL" id="SJPH01000003">
    <property type="protein sequence ID" value="TWT46705.1"/>
    <property type="molecule type" value="Genomic_DNA"/>
</dbReference>
<dbReference type="AlphaFoldDB" id="A0A5C5W932"/>
<feature type="compositionally biased region" description="Low complexity" evidence="1">
    <location>
        <begin position="313"/>
        <end position="333"/>
    </location>
</feature>
<evidence type="ECO:0000256" key="1">
    <source>
        <dbReference type="SAM" id="MobiDB-lite"/>
    </source>
</evidence>
<dbReference type="Pfam" id="PF13490">
    <property type="entry name" value="zf-HC2"/>
    <property type="match status" value="1"/>
</dbReference>
<accession>A0A5C5W932</accession>
<gene>
    <name evidence="3" type="ORF">Pla111_18060</name>
</gene>
<feature type="region of interest" description="Disordered" evidence="1">
    <location>
        <begin position="87"/>
        <end position="107"/>
    </location>
</feature>
<sequence length="346" mass="36473">MNASVSRSDAPLPEEACERISAYLDGELSPDEQAEIERLLGTNAAARRLADDLLALRNLCQEQAAPTFDRDLSQGVLAEALRRQAAGSLESPADNGPHEPKDLRGLEPDGEFGLPFGRSARGWVWAGVAAAAALMIGFYGRPEPRGGSGSFDQNIAAMQRAVPGLQVVDVETTPERWQRVLGERLAPSAAPELPVTLAAAKRSGLQVEPAAPMRDAKEQLLYLDGGREQVEGLLAELRGGQGSLHQVGPDHSAASPGPPASNPALPNLAPQAPVRAIGTQAATPLRVVRLKIQLRRIDPSQVAPPTQPATSDASVHVAPTPTAPVSAAPGTSPQPIVLRIRFRETP</sequence>
<keyword evidence="4" id="KW-1185">Reference proteome</keyword>
<protein>
    <recommendedName>
        <fullName evidence="2">Putative zinc-finger domain-containing protein</fullName>
    </recommendedName>
</protein>
<evidence type="ECO:0000259" key="2">
    <source>
        <dbReference type="Pfam" id="PF13490"/>
    </source>
</evidence>
<dbReference type="InterPro" id="IPR027383">
    <property type="entry name" value="Znf_put"/>
</dbReference>
<evidence type="ECO:0000313" key="3">
    <source>
        <dbReference type="EMBL" id="TWT46705.1"/>
    </source>
</evidence>
<dbReference type="Proteomes" id="UP000318995">
    <property type="component" value="Unassembled WGS sequence"/>
</dbReference>
<organism evidence="3 4">
    <name type="scientific">Botrimarina hoheduenensis</name>
    <dbReference type="NCBI Taxonomy" id="2528000"/>
    <lineage>
        <taxon>Bacteria</taxon>
        <taxon>Pseudomonadati</taxon>
        <taxon>Planctomycetota</taxon>
        <taxon>Planctomycetia</taxon>
        <taxon>Pirellulales</taxon>
        <taxon>Lacipirellulaceae</taxon>
        <taxon>Botrimarina</taxon>
    </lineage>
</organism>
<comment type="caution">
    <text evidence="3">The sequence shown here is derived from an EMBL/GenBank/DDBJ whole genome shotgun (WGS) entry which is preliminary data.</text>
</comment>
<proteinExistence type="predicted"/>
<name>A0A5C5W932_9BACT</name>
<feature type="compositionally biased region" description="Basic and acidic residues" evidence="1">
    <location>
        <begin position="96"/>
        <end position="107"/>
    </location>
</feature>
<evidence type="ECO:0000313" key="4">
    <source>
        <dbReference type="Proteomes" id="UP000318995"/>
    </source>
</evidence>
<feature type="region of interest" description="Disordered" evidence="1">
    <location>
        <begin position="241"/>
        <end position="269"/>
    </location>
</feature>